<dbReference type="Proteomes" id="UP001285521">
    <property type="component" value="Unassembled WGS sequence"/>
</dbReference>
<name>A0ABU4SZJ0_9PSEU</name>
<organism evidence="3 4">
    <name type="scientific">Lentzea miocenica</name>
    <dbReference type="NCBI Taxonomy" id="3095431"/>
    <lineage>
        <taxon>Bacteria</taxon>
        <taxon>Bacillati</taxon>
        <taxon>Actinomycetota</taxon>
        <taxon>Actinomycetes</taxon>
        <taxon>Pseudonocardiales</taxon>
        <taxon>Pseudonocardiaceae</taxon>
        <taxon>Lentzea</taxon>
    </lineage>
</organism>
<dbReference type="EMBL" id="JAXAVW010000010">
    <property type="protein sequence ID" value="MDX8031255.1"/>
    <property type="molecule type" value="Genomic_DNA"/>
</dbReference>
<dbReference type="PANTHER" id="PTHR43625:SF40">
    <property type="entry name" value="ALDO-KETO REDUCTASE YAKC [NADP(+)]"/>
    <property type="match status" value="1"/>
</dbReference>
<dbReference type="InterPro" id="IPR023210">
    <property type="entry name" value="NADP_OxRdtase_dom"/>
</dbReference>
<dbReference type="Gene3D" id="3.20.20.100">
    <property type="entry name" value="NADP-dependent oxidoreductase domain"/>
    <property type="match status" value="1"/>
</dbReference>
<dbReference type="InterPro" id="IPR036812">
    <property type="entry name" value="NAD(P)_OxRdtase_dom_sf"/>
</dbReference>
<gene>
    <name evidence="3" type="ORF">SK803_13590</name>
</gene>
<evidence type="ECO:0000256" key="1">
    <source>
        <dbReference type="ARBA" id="ARBA00023002"/>
    </source>
</evidence>
<keyword evidence="4" id="KW-1185">Reference proteome</keyword>
<dbReference type="PRINTS" id="PR00069">
    <property type="entry name" value="ALDKETRDTASE"/>
</dbReference>
<feature type="domain" description="NADP-dependent oxidoreductase" evidence="2">
    <location>
        <begin position="19"/>
        <end position="268"/>
    </location>
</feature>
<dbReference type="InterPro" id="IPR050791">
    <property type="entry name" value="Aldo-Keto_reductase"/>
</dbReference>
<dbReference type="Pfam" id="PF00248">
    <property type="entry name" value="Aldo_ket_red"/>
    <property type="match status" value="1"/>
</dbReference>
<evidence type="ECO:0000259" key="2">
    <source>
        <dbReference type="Pfam" id="PF00248"/>
    </source>
</evidence>
<evidence type="ECO:0000313" key="4">
    <source>
        <dbReference type="Proteomes" id="UP001285521"/>
    </source>
</evidence>
<comment type="caution">
    <text evidence="3">The sequence shown here is derived from an EMBL/GenBank/DDBJ whole genome shotgun (WGS) entry which is preliminary data.</text>
</comment>
<sequence length="283" mass="31304">MHPDRHHLVLGGDLPVHQLGFGAMRLPADDPAAAHALARRAVDLGITFIDTADSYDLGRNEELLAEALHPYPDGVVVATKAGQCHPGDEWIPLGRPEYLRQQAELSLRRLRVERIDLFQLHRIDPAVALADQIGALKQLQDEGKVRHVGLSEVSVEQIVEAGRITPIVSVQNRYNLDDRRSENVLVHCERHGIAFLPWLPIAPSVRSHSPVTEVARRLGVTPAQVALAWLLRRSKVMLPIPGTSSLRHLEENAGAVNVDLPDEDFDRLSLLGLPTRGHEMSRA</sequence>
<protein>
    <submittedName>
        <fullName evidence="3">Aldo/keto reductase</fullName>
    </submittedName>
</protein>
<proteinExistence type="predicted"/>
<dbReference type="CDD" id="cd19088">
    <property type="entry name" value="AKR_AKR13B1"/>
    <property type="match status" value="1"/>
</dbReference>
<dbReference type="SUPFAM" id="SSF51430">
    <property type="entry name" value="NAD(P)-linked oxidoreductase"/>
    <property type="match status" value="1"/>
</dbReference>
<dbReference type="InterPro" id="IPR020471">
    <property type="entry name" value="AKR"/>
</dbReference>
<dbReference type="PANTHER" id="PTHR43625">
    <property type="entry name" value="AFLATOXIN B1 ALDEHYDE REDUCTASE"/>
    <property type="match status" value="1"/>
</dbReference>
<reference evidence="3 4" key="1">
    <citation type="submission" date="2023-11" db="EMBL/GenBank/DDBJ databases">
        <title>Lentzea sokolovensis, sp. nov., Lentzea kristufkii, sp. nov., and Lentzea miocenensis, sp. nov., rare actinobacteria from Sokolov Coal Basin, Miocene lacustrine sediment, Czech Republic.</title>
        <authorList>
            <person name="Lara A."/>
            <person name="Kotroba L."/>
            <person name="Nouioui I."/>
            <person name="Neumann-Schaal M."/>
            <person name="Mast Y."/>
            <person name="Chronakova A."/>
        </authorList>
    </citation>
    <scope>NUCLEOTIDE SEQUENCE [LARGE SCALE GENOMIC DNA]</scope>
    <source>
        <strain evidence="3 4">BCCO 10_0856</strain>
    </source>
</reference>
<accession>A0ABU4SZJ0</accession>
<keyword evidence="1" id="KW-0560">Oxidoreductase</keyword>
<evidence type="ECO:0000313" key="3">
    <source>
        <dbReference type="EMBL" id="MDX8031255.1"/>
    </source>
</evidence>